<evidence type="ECO:0000256" key="8">
    <source>
        <dbReference type="ARBA" id="ARBA00023114"/>
    </source>
</evidence>
<dbReference type="GO" id="GO:0015288">
    <property type="term" value="F:porin activity"/>
    <property type="evidence" value="ECO:0007669"/>
    <property type="project" value="UniProtKB-KW"/>
</dbReference>
<dbReference type="CDD" id="cd00342">
    <property type="entry name" value="gram_neg_porins"/>
    <property type="match status" value="1"/>
</dbReference>
<feature type="signal peptide" evidence="11">
    <location>
        <begin position="1"/>
        <end position="23"/>
    </location>
</feature>
<gene>
    <name evidence="13" type="ORF">E1956_21835</name>
</gene>
<dbReference type="OrthoDB" id="8982743at2"/>
<evidence type="ECO:0000256" key="6">
    <source>
        <dbReference type="ARBA" id="ARBA00022729"/>
    </source>
</evidence>
<keyword evidence="14" id="KW-1185">Reference proteome</keyword>
<dbReference type="Pfam" id="PF13609">
    <property type="entry name" value="Porin_4"/>
    <property type="match status" value="1"/>
</dbReference>
<keyword evidence="9" id="KW-0472">Membrane</keyword>
<evidence type="ECO:0000313" key="14">
    <source>
        <dbReference type="Proteomes" id="UP000295727"/>
    </source>
</evidence>
<evidence type="ECO:0000256" key="7">
    <source>
        <dbReference type="ARBA" id="ARBA00023065"/>
    </source>
</evidence>
<keyword evidence="6 11" id="KW-0732">Signal</keyword>
<proteinExistence type="predicted"/>
<dbReference type="GO" id="GO:0046930">
    <property type="term" value="C:pore complex"/>
    <property type="evidence" value="ECO:0007669"/>
    <property type="project" value="UniProtKB-KW"/>
</dbReference>
<dbReference type="GO" id="GO:0034220">
    <property type="term" value="P:monoatomic ion transmembrane transport"/>
    <property type="evidence" value="ECO:0007669"/>
    <property type="project" value="InterPro"/>
</dbReference>
<dbReference type="PANTHER" id="PTHR34501">
    <property type="entry name" value="PROTEIN YDDL-RELATED"/>
    <property type="match status" value="1"/>
</dbReference>
<evidence type="ECO:0000256" key="11">
    <source>
        <dbReference type="SAM" id="SignalP"/>
    </source>
</evidence>
<organism evidence="13 14">
    <name type="scientific">Paraburkholderia pallida</name>
    <dbReference type="NCBI Taxonomy" id="2547399"/>
    <lineage>
        <taxon>Bacteria</taxon>
        <taxon>Pseudomonadati</taxon>
        <taxon>Pseudomonadota</taxon>
        <taxon>Betaproteobacteria</taxon>
        <taxon>Burkholderiales</taxon>
        <taxon>Burkholderiaceae</taxon>
        <taxon>Paraburkholderia</taxon>
    </lineage>
</organism>
<keyword evidence="10" id="KW-0998">Cell outer membrane</keyword>
<dbReference type="RefSeq" id="WP_134752841.1">
    <property type="nucleotide sequence ID" value="NZ_CP038149.1"/>
</dbReference>
<dbReference type="InterPro" id="IPR001702">
    <property type="entry name" value="Porin_Gram-ve"/>
</dbReference>
<feature type="chain" id="PRO_5020905665" evidence="11">
    <location>
        <begin position="24"/>
        <end position="381"/>
    </location>
</feature>
<dbReference type="AlphaFoldDB" id="A0A4P7CY91"/>
<dbReference type="InterPro" id="IPR002299">
    <property type="entry name" value="Porin_Neis"/>
</dbReference>
<keyword evidence="7" id="KW-0406">Ion transport</keyword>
<sequence>MTTKHLKIGIGAMLIGASACSHAQSSVDLYGLIDAGITYVSNQGGQSLVKFADGINFGNRVGFMGTEDLGGGYKAVFKLENGFSLGTGALGQGGAMFGRQAYVGLGNAYGTLTLGNQYDFVFDYMTEFSATGYAFATGGHMGDVDRQGGDRLNNAVKFSSNSFGGLRFGAMYSFGGVAGSLHENSAFSAGLRYDGDKLSMAAVYTQLNNPHGIAGLDPYNQLGVFTFLNQTVAVRNPATGAVTDLYPYGNAFPVDRQSMTELGASYKLGKLTVTGNITATQFKGYGTSETLWVYEVGGLYSVTPELLGIVGYQYEKMDNVHWNQPTVGLYYFLSKRTSFYAAASYLFASGPLVATQGQGFFNDPSSNHEQASARIGIIHKF</sequence>
<keyword evidence="5" id="KW-0812">Transmembrane</keyword>
<evidence type="ECO:0000256" key="10">
    <source>
        <dbReference type="ARBA" id="ARBA00023237"/>
    </source>
</evidence>
<protein>
    <submittedName>
        <fullName evidence="13">Porin</fullName>
    </submittedName>
</protein>
<dbReference type="InterPro" id="IPR023614">
    <property type="entry name" value="Porin_dom_sf"/>
</dbReference>
<comment type="subcellular location">
    <subcellularLocation>
        <location evidence="1">Cell outer membrane</location>
        <topology evidence="1">Multi-pass membrane protein</topology>
    </subcellularLocation>
</comment>
<accession>A0A4P7CY91</accession>
<comment type="subunit">
    <text evidence="2">Homotrimer.</text>
</comment>
<evidence type="ECO:0000256" key="2">
    <source>
        <dbReference type="ARBA" id="ARBA00011233"/>
    </source>
</evidence>
<reference evidence="13 14" key="1">
    <citation type="submission" date="2019-03" db="EMBL/GenBank/DDBJ databases">
        <title>Paraburkholderia sp. 7MH5, isolated from subtropical forest soil.</title>
        <authorList>
            <person name="Gao Z.-H."/>
            <person name="Qiu L.-H."/>
        </authorList>
    </citation>
    <scope>NUCLEOTIDE SEQUENCE [LARGE SCALE GENOMIC DNA]</scope>
    <source>
        <strain evidence="13 14">7MH5</strain>
    </source>
</reference>
<dbReference type="PRINTS" id="PR00182">
    <property type="entry name" value="ECOLNEIPORIN"/>
</dbReference>
<evidence type="ECO:0000256" key="9">
    <source>
        <dbReference type="ARBA" id="ARBA00023136"/>
    </source>
</evidence>
<dbReference type="GO" id="GO:0009279">
    <property type="term" value="C:cell outer membrane"/>
    <property type="evidence" value="ECO:0007669"/>
    <property type="project" value="UniProtKB-SubCell"/>
</dbReference>
<evidence type="ECO:0000256" key="5">
    <source>
        <dbReference type="ARBA" id="ARBA00022692"/>
    </source>
</evidence>
<evidence type="ECO:0000313" key="13">
    <source>
        <dbReference type="EMBL" id="QBQ99786.1"/>
    </source>
</evidence>
<dbReference type="Gene3D" id="2.40.160.10">
    <property type="entry name" value="Porin"/>
    <property type="match status" value="1"/>
</dbReference>
<dbReference type="Proteomes" id="UP000295727">
    <property type="component" value="Chromosome 2"/>
</dbReference>
<dbReference type="InterPro" id="IPR050298">
    <property type="entry name" value="Gram-neg_bact_OMP"/>
</dbReference>
<evidence type="ECO:0000256" key="1">
    <source>
        <dbReference type="ARBA" id="ARBA00004571"/>
    </source>
</evidence>
<dbReference type="PROSITE" id="PS51257">
    <property type="entry name" value="PROKAR_LIPOPROTEIN"/>
    <property type="match status" value="1"/>
</dbReference>
<keyword evidence="8" id="KW-0626">Porin</keyword>
<dbReference type="EMBL" id="CP038149">
    <property type="protein sequence ID" value="QBQ99786.1"/>
    <property type="molecule type" value="Genomic_DNA"/>
</dbReference>
<evidence type="ECO:0000256" key="4">
    <source>
        <dbReference type="ARBA" id="ARBA00022452"/>
    </source>
</evidence>
<evidence type="ECO:0000256" key="3">
    <source>
        <dbReference type="ARBA" id="ARBA00022448"/>
    </source>
</evidence>
<dbReference type="InterPro" id="IPR033900">
    <property type="entry name" value="Gram_neg_porin_domain"/>
</dbReference>
<keyword evidence="3" id="KW-0813">Transport</keyword>
<keyword evidence="4" id="KW-1134">Transmembrane beta strand</keyword>
<dbReference type="SUPFAM" id="SSF56935">
    <property type="entry name" value="Porins"/>
    <property type="match status" value="1"/>
</dbReference>
<dbReference type="KEGG" id="ppai:E1956_21835"/>
<dbReference type="PANTHER" id="PTHR34501:SF9">
    <property type="entry name" value="MAJOR OUTER MEMBRANE PROTEIN P.IA"/>
    <property type="match status" value="1"/>
</dbReference>
<feature type="domain" description="Porin" evidence="12">
    <location>
        <begin position="12"/>
        <end position="345"/>
    </location>
</feature>
<name>A0A4P7CY91_9BURK</name>
<dbReference type="PRINTS" id="PR00184">
    <property type="entry name" value="NEISSPPORIN"/>
</dbReference>
<evidence type="ECO:0000259" key="12">
    <source>
        <dbReference type="Pfam" id="PF13609"/>
    </source>
</evidence>